<feature type="domain" description="Fibronectin type-III" evidence="5">
    <location>
        <begin position="392"/>
        <end position="484"/>
    </location>
</feature>
<feature type="domain" description="Fibronectin type-III" evidence="5">
    <location>
        <begin position="486"/>
        <end position="579"/>
    </location>
</feature>
<dbReference type="InterPro" id="IPR036116">
    <property type="entry name" value="FN3_sf"/>
</dbReference>
<evidence type="ECO:0000256" key="3">
    <source>
        <dbReference type="ARBA" id="ARBA00023326"/>
    </source>
</evidence>
<dbReference type="AlphaFoldDB" id="A0A8J3ZC53"/>
<dbReference type="GO" id="GO:0000272">
    <property type="term" value="P:polysaccharide catabolic process"/>
    <property type="evidence" value="ECO:0007669"/>
    <property type="project" value="UniProtKB-KW"/>
</dbReference>
<keyword evidence="4" id="KW-0812">Transmembrane</keyword>
<accession>A0A8J3ZC53</accession>
<proteinExistence type="predicted"/>
<dbReference type="InterPro" id="IPR050964">
    <property type="entry name" value="Striated_Muscle_Regulatory"/>
</dbReference>
<evidence type="ECO:0000256" key="2">
    <source>
        <dbReference type="ARBA" id="ARBA00023295"/>
    </source>
</evidence>
<evidence type="ECO:0000313" key="7">
    <source>
        <dbReference type="Proteomes" id="UP000612585"/>
    </source>
</evidence>
<keyword evidence="2" id="KW-0326">Glycosidase</keyword>
<gene>
    <name evidence="6" type="ORF">Vau01_086880</name>
</gene>
<keyword evidence="3" id="KW-0119">Carbohydrate metabolism</keyword>
<dbReference type="RefSeq" id="WP_204005942.1">
    <property type="nucleotide sequence ID" value="NZ_BOPG01000063.1"/>
</dbReference>
<dbReference type="GO" id="GO:0016798">
    <property type="term" value="F:hydrolase activity, acting on glycosyl bonds"/>
    <property type="evidence" value="ECO:0007669"/>
    <property type="project" value="UniProtKB-KW"/>
</dbReference>
<dbReference type="Pfam" id="PF00041">
    <property type="entry name" value="fn3"/>
    <property type="match status" value="3"/>
</dbReference>
<dbReference type="PANTHER" id="PTHR13817">
    <property type="entry name" value="TITIN"/>
    <property type="match status" value="1"/>
</dbReference>
<organism evidence="6 7">
    <name type="scientific">Virgisporangium aurantiacum</name>
    <dbReference type="NCBI Taxonomy" id="175570"/>
    <lineage>
        <taxon>Bacteria</taxon>
        <taxon>Bacillati</taxon>
        <taxon>Actinomycetota</taxon>
        <taxon>Actinomycetes</taxon>
        <taxon>Micromonosporales</taxon>
        <taxon>Micromonosporaceae</taxon>
        <taxon>Virgisporangium</taxon>
    </lineage>
</organism>
<keyword evidence="1" id="KW-0677">Repeat</keyword>
<keyword evidence="2" id="KW-0378">Hydrolase</keyword>
<keyword evidence="4" id="KW-1133">Transmembrane helix</keyword>
<dbReference type="Proteomes" id="UP000612585">
    <property type="component" value="Unassembled WGS sequence"/>
</dbReference>
<evidence type="ECO:0000256" key="4">
    <source>
        <dbReference type="SAM" id="Phobius"/>
    </source>
</evidence>
<feature type="domain" description="Fibronectin type-III" evidence="5">
    <location>
        <begin position="580"/>
        <end position="669"/>
    </location>
</feature>
<dbReference type="InterPro" id="IPR003961">
    <property type="entry name" value="FN3_dom"/>
</dbReference>
<dbReference type="SUPFAM" id="SSF49265">
    <property type="entry name" value="Fibronectin type III"/>
    <property type="match status" value="2"/>
</dbReference>
<dbReference type="Gene3D" id="2.60.40.10">
    <property type="entry name" value="Immunoglobulins"/>
    <property type="match status" value="3"/>
</dbReference>
<sequence length="669" mass="71320">MTDERGGGSSRRLWLIFAALAVLVLGAGFVAYVATDDSAPPAGVEASSDPSAHLTMSAAELTSMWTAYADGPGFHWTGGDRTVSVDLPGEQVGWLFSDTFLGSVSGGKRPADAPMVHNSLVVQTRRELTSTLHGGSPAYPMSLMCDDTVGMGCWVGDAIVDGGNLRVLVNHYEHIGPGLLDIRRTGTSLVTLTLPFLKVAETKPLPLTRGIAWGQSIVDDGGFTYVYGSEQTDDFNFLHLARVPAGGLGGAWQFFDGSAWQPDEARSARLASGVGTSFSVDRVRDRWVLLSMESHIPLNSSVVAYTAEALTGPFTDPVELYRVPETGDQRPVIAYDATLHPLLARPGKLLFSYNVNSLEKGDIYADAALYRPRFVEVPWPPATQDQARLPDPPGTLAAQPDEDGRVLLSWAAAGPEAQYRVYQKDVTAGQIQWVRLPRTVAGTSTTLDLLKNGHRYEYRVAAQTPVGEGRRSDPVEATAHVAPPAAPDGLGAAEEGGGEITLEWLSPRRAWRFDIEKRDVTAGEGGFTRMDHPRAASTKTLVTGLTNGHVYEFRVRGVGGGGPGPWSRVRATSWKGLPTPPANVAATARPGGTVALTWTAPVGTVKYRVYQRDLTAGQPDFAEIPVPVTGTTAVPTGLAAGHEYEFVVTATNRAGESGKSLPARATALA</sequence>
<dbReference type="PROSITE" id="PS50853">
    <property type="entry name" value="FN3"/>
    <property type="match status" value="3"/>
</dbReference>
<dbReference type="PANTHER" id="PTHR13817:SF166">
    <property type="entry name" value="NEURONAL IGCAM-RELATED"/>
    <property type="match status" value="1"/>
</dbReference>
<dbReference type="EMBL" id="BOPG01000063">
    <property type="protein sequence ID" value="GIJ61172.1"/>
    <property type="molecule type" value="Genomic_DNA"/>
</dbReference>
<feature type="transmembrane region" description="Helical" evidence="4">
    <location>
        <begin position="12"/>
        <end position="34"/>
    </location>
</feature>
<name>A0A8J3ZC53_9ACTN</name>
<evidence type="ECO:0000259" key="5">
    <source>
        <dbReference type="PROSITE" id="PS50853"/>
    </source>
</evidence>
<keyword evidence="4" id="KW-0472">Membrane</keyword>
<evidence type="ECO:0000313" key="6">
    <source>
        <dbReference type="EMBL" id="GIJ61172.1"/>
    </source>
</evidence>
<dbReference type="SMART" id="SM00060">
    <property type="entry name" value="FN3"/>
    <property type="match status" value="3"/>
</dbReference>
<evidence type="ECO:0000256" key="1">
    <source>
        <dbReference type="ARBA" id="ARBA00022737"/>
    </source>
</evidence>
<protein>
    <recommendedName>
        <fullName evidence="5">Fibronectin type-III domain-containing protein</fullName>
    </recommendedName>
</protein>
<comment type="caution">
    <text evidence="6">The sequence shown here is derived from an EMBL/GenBank/DDBJ whole genome shotgun (WGS) entry which is preliminary data.</text>
</comment>
<dbReference type="CDD" id="cd00063">
    <property type="entry name" value="FN3"/>
    <property type="match status" value="2"/>
</dbReference>
<dbReference type="InterPro" id="IPR013783">
    <property type="entry name" value="Ig-like_fold"/>
</dbReference>
<keyword evidence="3" id="KW-0624">Polysaccharide degradation</keyword>
<keyword evidence="7" id="KW-1185">Reference proteome</keyword>
<reference evidence="6" key="1">
    <citation type="submission" date="2021-01" db="EMBL/GenBank/DDBJ databases">
        <title>Whole genome shotgun sequence of Virgisporangium aurantiacum NBRC 16421.</title>
        <authorList>
            <person name="Komaki H."/>
            <person name="Tamura T."/>
        </authorList>
    </citation>
    <scope>NUCLEOTIDE SEQUENCE</scope>
    <source>
        <strain evidence="6">NBRC 16421</strain>
    </source>
</reference>